<evidence type="ECO:0000256" key="5">
    <source>
        <dbReference type="ARBA" id="ARBA00023159"/>
    </source>
</evidence>
<evidence type="ECO:0000256" key="2">
    <source>
        <dbReference type="ARBA" id="ARBA00007813"/>
    </source>
</evidence>
<comment type="similarity">
    <text evidence="2 9">Belongs to the Mediator complex subunit 14 family.</text>
</comment>
<feature type="compositionally biased region" description="Polar residues" evidence="10">
    <location>
        <begin position="1063"/>
        <end position="1075"/>
    </location>
</feature>
<dbReference type="InterPro" id="IPR013947">
    <property type="entry name" value="Mediator_Med14"/>
</dbReference>
<feature type="domain" description="Mediator complex subunit MED14 N-terminal" evidence="11">
    <location>
        <begin position="30"/>
        <end position="219"/>
    </location>
</feature>
<comment type="subcellular location">
    <subcellularLocation>
        <location evidence="1 9">Nucleus</location>
    </subcellularLocation>
</comment>
<dbReference type="Proteomes" id="UP000294933">
    <property type="component" value="Unassembled WGS sequence"/>
</dbReference>
<evidence type="ECO:0000313" key="12">
    <source>
        <dbReference type="EMBL" id="TDL22587.1"/>
    </source>
</evidence>
<dbReference type="GO" id="GO:0006357">
    <property type="term" value="P:regulation of transcription by RNA polymerase II"/>
    <property type="evidence" value="ECO:0007669"/>
    <property type="project" value="InterPro"/>
</dbReference>
<dbReference type="PANTHER" id="PTHR12809:SF2">
    <property type="entry name" value="MEDIATOR OF RNA POLYMERASE II TRANSCRIPTION SUBUNIT 14"/>
    <property type="match status" value="1"/>
</dbReference>
<protein>
    <recommendedName>
        <fullName evidence="3 9">Mediator of RNA polymerase II transcription subunit 14</fullName>
    </recommendedName>
    <alternativeName>
        <fullName evidence="8 9">Mediator complex subunit 14</fullName>
    </alternativeName>
</protein>
<dbReference type="GO" id="GO:0003712">
    <property type="term" value="F:transcription coregulator activity"/>
    <property type="evidence" value="ECO:0007669"/>
    <property type="project" value="UniProtKB-UniRule"/>
</dbReference>
<keyword evidence="4 9" id="KW-0805">Transcription regulation</keyword>
<reference evidence="12 13" key="1">
    <citation type="submission" date="2018-06" db="EMBL/GenBank/DDBJ databases">
        <title>A transcriptomic atlas of mushroom development highlights an independent origin of complex multicellularity.</title>
        <authorList>
            <consortium name="DOE Joint Genome Institute"/>
            <person name="Krizsan K."/>
            <person name="Almasi E."/>
            <person name="Merenyi Z."/>
            <person name="Sahu N."/>
            <person name="Viragh M."/>
            <person name="Koszo T."/>
            <person name="Mondo S."/>
            <person name="Kiss B."/>
            <person name="Balint B."/>
            <person name="Kues U."/>
            <person name="Barry K."/>
            <person name="Hegedus J.C."/>
            <person name="Henrissat B."/>
            <person name="Johnson J."/>
            <person name="Lipzen A."/>
            <person name="Ohm R."/>
            <person name="Nagy I."/>
            <person name="Pangilinan J."/>
            <person name="Yan J."/>
            <person name="Xiong Y."/>
            <person name="Grigoriev I.V."/>
            <person name="Hibbett D.S."/>
            <person name="Nagy L.G."/>
        </authorList>
    </citation>
    <scope>NUCLEOTIDE SEQUENCE [LARGE SCALE GENOMIC DNA]</scope>
    <source>
        <strain evidence="12 13">SZMC22713</strain>
    </source>
</reference>
<keyword evidence="13" id="KW-1185">Reference proteome</keyword>
<evidence type="ECO:0000256" key="6">
    <source>
        <dbReference type="ARBA" id="ARBA00023163"/>
    </source>
</evidence>
<gene>
    <name evidence="12" type="ORF">BD410DRAFT_788402</name>
</gene>
<accession>A0A4Y7Q4J6</accession>
<sequence length="1159" mass="128987">MPHEVQILGTEQEPSLEELERELHIVDDGQIPLGELLSRVMQSIYAELTEMAETLPNASDAARKRTLADWVVKTKKQVVKLIAVMKWSRDAASVQKAMNITAFLMDQNRQFEDVINGITFVKESLAPARLRNHDLLTSLDVLTTGSYLRLPTIIKKIFIPPTPLTDEEVAQTLRDMEALIRFRLRMSEVLPIEMSRYHITDGRVHFAAPGLFQTSLCLRGAQKEDGWFFVDVKFLHNVGGESTEIQEFPREPSSIMKRHIADEADGRLGYYLPLPADALPPPEVEVPPRPQLPLGTVDAPLVRLFNFLQMMSLSYQLEILFFQAQRIRALGWAEFLTLEKSPDSKSFTASYWIRPKPPGRPQPQQNRIPIPFAGGRLTVSIVELHASAKAGGGAARTPKDRVLFELLKRSRMGEGRPSDEVESLRLDVKWEPTKGALGEVIPKEEEVLGEGELEVDSQNLDFEALLRKAIAKHARSLLTVYQFKLRHHPQWHAVFSPPGEVEIVSENDSVVLRVHLCAEEMVIVSIDPRTGRLALRDTGDLAAAGRGPRFAIISDRINDYPPVIYDALVRLRYNTITEVVEQKASYLGLQCFRTRNISREELAKCGPDARAHLFIQLANFPRHYLVLVITDQEFRYALISVQILADTPQANMVMEDIGWLDVQRIHGGNISIRERDHSDAHGKGMNVPRAESFRLETEVLRELYAYCCARVSYTKVELQLKLRGIPYTHVNPTPRDWSGSDTRSALAQAVPALCVQSRDILAGAPAAEAAMPNIRVIPLNWWARKSSQQVVTCVKLKYVQQPVGKRAGARGAGSVIRPSKRIIYDTREAVVSFLSENVDTCVDEFLEEWARVSKMVVIAREVAQMSKRKGWDDVRLLSFDLQTVEFAYAMDFTVSITTYTDPAVPSSSSYALSFGRASSTTNMPSNTNPHADAEPFLSRILHHAHLAPSLHELVSVLRDSLPVALALDTIAHSHDESLARQNAVAMVDTFAKAAGWWRVLYGDLRHALDFRLMRNRRVAIIDAAFALVQNVPAAGRPSTSTSATPAKPTTTQAPNATASSSTDAVSIVSTTTKPQPKSRLGVLQPILGFRDLANEALKEAATILSSFPSTPGNAGSLDRVAQIDVGIICSVDVVQTVAQCLHKRVLSRLMEADQSAQRP</sequence>
<dbReference type="AlphaFoldDB" id="A0A4Y7Q4J6"/>
<dbReference type="OrthoDB" id="205099at2759"/>
<dbReference type="InterPro" id="IPR055122">
    <property type="entry name" value="Med14_N"/>
</dbReference>
<keyword evidence="5 9" id="KW-0010">Activator</keyword>
<comment type="subunit">
    <text evidence="9">Component of the Mediator complex.</text>
</comment>
<evidence type="ECO:0000256" key="10">
    <source>
        <dbReference type="SAM" id="MobiDB-lite"/>
    </source>
</evidence>
<comment type="function">
    <text evidence="9">Component of the Mediator complex, a coactivator involved in the regulated transcription of nearly all RNA polymerase II-dependent genes. Mediator functions as a bridge to convey information from gene-specific regulatory proteins to the basal RNA polymerase II transcription machinery. Mediator is recruited to promoters by direct interactions with regulatory proteins and serves as a scaffold for the assembly of a functional preinitiation complex with RNA polymerase II and the general transcription factors.</text>
</comment>
<organism evidence="12 13">
    <name type="scientific">Rickenella mellea</name>
    <dbReference type="NCBI Taxonomy" id="50990"/>
    <lineage>
        <taxon>Eukaryota</taxon>
        <taxon>Fungi</taxon>
        <taxon>Dikarya</taxon>
        <taxon>Basidiomycota</taxon>
        <taxon>Agaricomycotina</taxon>
        <taxon>Agaricomycetes</taxon>
        <taxon>Hymenochaetales</taxon>
        <taxon>Rickenellaceae</taxon>
        <taxon>Rickenella</taxon>
    </lineage>
</organism>
<proteinExistence type="inferred from homology"/>
<dbReference type="GO" id="GO:0070847">
    <property type="term" value="C:core mediator complex"/>
    <property type="evidence" value="ECO:0007669"/>
    <property type="project" value="TreeGrafter"/>
</dbReference>
<dbReference type="EMBL" id="ML170174">
    <property type="protein sequence ID" value="TDL22587.1"/>
    <property type="molecule type" value="Genomic_DNA"/>
</dbReference>
<evidence type="ECO:0000313" key="13">
    <source>
        <dbReference type="Proteomes" id="UP000294933"/>
    </source>
</evidence>
<feature type="region of interest" description="Disordered" evidence="10">
    <location>
        <begin position="1035"/>
        <end position="1077"/>
    </location>
</feature>
<name>A0A4Y7Q4J6_9AGAM</name>
<evidence type="ECO:0000256" key="9">
    <source>
        <dbReference type="RuleBase" id="RU365082"/>
    </source>
</evidence>
<evidence type="ECO:0000256" key="8">
    <source>
        <dbReference type="ARBA" id="ARBA00032007"/>
    </source>
</evidence>
<dbReference type="VEuPathDB" id="FungiDB:BD410DRAFT_788402"/>
<keyword evidence="7 9" id="KW-0539">Nucleus</keyword>
<evidence type="ECO:0000256" key="3">
    <source>
        <dbReference type="ARBA" id="ARBA00019619"/>
    </source>
</evidence>
<dbReference type="Pfam" id="PF08638">
    <property type="entry name" value="Med14"/>
    <property type="match status" value="1"/>
</dbReference>
<evidence type="ECO:0000256" key="4">
    <source>
        <dbReference type="ARBA" id="ARBA00023015"/>
    </source>
</evidence>
<dbReference type="GO" id="GO:0016592">
    <property type="term" value="C:mediator complex"/>
    <property type="evidence" value="ECO:0007669"/>
    <property type="project" value="UniProtKB-UniRule"/>
</dbReference>
<dbReference type="STRING" id="50990.A0A4Y7Q4J6"/>
<dbReference type="PANTHER" id="PTHR12809">
    <property type="entry name" value="MEDIATOR COMPLEX SUBUNIT"/>
    <property type="match status" value="1"/>
</dbReference>
<feature type="compositionally biased region" description="Low complexity" evidence="10">
    <location>
        <begin position="1035"/>
        <end position="1062"/>
    </location>
</feature>
<evidence type="ECO:0000259" key="11">
    <source>
        <dbReference type="Pfam" id="PF08638"/>
    </source>
</evidence>
<keyword evidence="6 9" id="KW-0804">Transcription</keyword>
<evidence type="ECO:0000256" key="1">
    <source>
        <dbReference type="ARBA" id="ARBA00004123"/>
    </source>
</evidence>
<evidence type="ECO:0000256" key="7">
    <source>
        <dbReference type="ARBA" id="ARBA00023242"/>
    </source>
</evidence>